<dbReference type="SMART" id="SM00439">
    <property type="entry name" value="BAH"/>
    <property type="match status" value="1"/>
</dbReference>
<feature type="region of interest" description="Disordered" evidence="1">
    <location>
        <begin position="1779"/>
        <end position="1798"/>
    </location>
</feature>
<proteinExistence type="predicted"/>
<evidence type="ECO:0000313" key="3">
    <source>
        <dbReference type="EnsemblMetazoa" id="SMAR003586-PA"/>
    </source>
</evidence>
<feature type="compositionally biased region" description="Basic residues" evidence="1">
    <location>
        <begin position="1740"/>
        <end position="1752"/>
    </location>
</feature>
<evidence type="ECO:0000313" key="4">
    <source>
        <dbReference type="Proteomes" id="UP000014500"/>
    </source>
</evidence>
<dbReference type="Pfam" id="PF24912">
    <property type="entry name" value="SH3_TNRC18"/>
    <property type="match status" value="1"/>
</dbReference>
<dbReference type="PANTHER" id="PTHR12505:SF24">
    <property type="entry name" value="PROTEIN WINGED EYE"/>
    <property type="match status" value="1"/>
</dbReference>
<feature type="region of interest" description="Disordered" evidence="1">
    <location>
        <begin position="1098"/>
        <end position="1130"/>
    </location>
</feature>
<dbReference type="InterPro" id="IPR001025">
    <property type="entry name" value="BAH_dom"/>
</dbReference>
<feature type="region of interest" description="Disordered" evidence="1">
    <location>
        <begin position="527"/>
        <end position="546"/>
    </location>
</feature>
<feature type="compositionally biased region" description="Basic and acidic residues" evidence="1">
    <location>
        <begin position="1366"/>
        <end position="1382"/>
    </location>
</feature>
<dbReference type="Proteomes" id="UP000014500">
    <property type="component" value="Unassembled WGS sequence"/>
</dbReference>
<feature type="compositionally biased region" description="Basic residues" evidence="1">
    <location>
        <begin position="2035"/>
        <end position="2064"/>
    </location>
</feature>
<dbReference type="InterPro" id="IPR048924">
    <property type="entry name" value="BAHCC1-like_Tudor"/>
</dbReference>
<feature type="compositionally biased region" description="Low complexity" evidence="1">
    <location>
        <begin position="2025"/>
        <end position="2034"/>
    </location>
</feature>
<feature type="compositionally biased region" description="Low complexity" evidence="1">
    <location>
        <begin position="1986"/>
        <end position="1998"/>
    </location>
</feature>
<feature type="compositionally biased region" description="Polar residues" evidence="1">
    <location>
        <begin position="839"/>
        <end position="851"/>
    </location>
</feature>
<feature type="compositionally biased region" description="Low complexity" evidence="1">
    <location>
        <begin position="2125"/>
        <end position="2135"/>
    </location>
</feature>
<feature type="region of interest" description="Disordered" evidence="1">
    <location>
        <begin position="591"/>
        <end position="617"/>
    </location>
</feature>
<feature type="compositionally biased region" description="Basic and acidic residues" evidence="1">
    <location>
        <begin position="604"/>
        <end position="616"/>
    </location>
</feature>
<feature type="region of interest" description="Disordered" evidence="1">
    <location>
        <begin position="2123"/>
        <end position="2175"/>
    </location>
</feature>
<reference evidence="3" key="2">
    <citation type="submission" date="2015-02" db="UniProtKB">
        <authorList>
            <consortium name="EnsemblMetazoa"/>
        </authorList>
    </citation>
    <scope>IDENTIFICATION</scope>
</reference>
<dbReference type="Pfam" id="PF01426">
    <property type="entry name" value="BAH"/>
    <property type="match status" value="1"/>
</dbReference>
<keyword evidence="4" id="KW-1185">Reference proteome</keyword>
<feature type="compositionally biased region" description="Basic residues" evidence="1">
    <location>
        <begin position="1117"/>
        <end position="1126"/>
    </location>
</feature>
<feature type="compositionally biased region" description="Basic and acidic residues" evidence="1">
    <location>
        <begin position="2065"/>
        <end position="2074"/>
    </location>
</feature>
<feature type="compositionally biased region" description="Basic residues" evidence="1">
    <location>
        <begin position="257"/>
        <end position="276"/>
    </location>
</feature>
<feature type="region of interest" description="Disordered" evidence="1">
    <location>
        <begin position="257"/>
        <end position="278"/>
    </location>
</feature>
<dbReference type="HOGENOM" id="CLU_229698_0_0_1"/>
<organism evidence="3 4">
    <name type="scientific">Strigamia maritima</name>
    <name type="common">European centipede</name>
    <name type="synonym">Geophilus maritimus</name>
    <dbReference type="NCBI Taxonomy" id="126957"/>
    <lineage>
        <taxon>Eukaryota</taxon>
        <taxon>Metazoa</taxon>
        <taxon>Ecdysozoa</taxon>
        <taxon>Arthropoda</taxon>
        <taxon>Myriapoda</taxon>
        <taxon>Chilopoda</taxon>
        <taxon>Pleurostigmophora</taxon>
        <taxon>Geophilomorpha</taxon>
        <taxon>Linotaeniidae</taxon>
        <taxon>Strigamia</taxon>
    </lineage>
</organism>
<name>T1IRA0_STRMM</name>
<dbReference type="PANTHER" id="PTHR12505">
    <property type="entry name" value="PHD FINGER TRANSCRIPTION FACTOR"/>
    <property type="match status" value="1"/>
</dbReference>
<feature type="region of interest" description="Disordered" evidence="1">
    <location>
        <begin position="556"/>
        <end position="576"/>
    </location>
</feature>
<feature type="compositionally biased region" description="Basic residues" evidence="1">
    <location>
        <begin position="1336"/>
        <end position="1349"/>
    </location>
</feature>
<dbReference type="OMA" id="STHHNIC"/>
<feature type="region of interest" description="Disordered" evidence="1">
    <location>
        <begin position="1440"/>
        <end position="1607"/>
    </location>
</feature>
<dbReference type="eggNOG" id="KOG1886">
    <property type="taxonomic scope" value="Eukaryota"/>
</dbReference>
<dbReference type="Gene3D" id="2.30.30.140">
    <property type="match status" value="1"/>
</dbReference>
<dbReference type="GO" id="GO:0003682">
    <property type="term" value="F:chromatin binding"/>
    <property type="evidence" value="ECO:0007669"/>
    <property type="project" value="InterPro"/>
</dbReference>
<accession>T1IRA0</accession>
<sequence length="2348" mass="261448">MDPRPDYALDRGRLVASAAMLASGGGYLSASSASGMNHRVPVSLPVATSAATAGLDSLYSTAYHGRCASSLSVSAGSSYPSLLSGCFDDAATPAVSPFRPPSSSMSSMSHMWPPVLPSDGYARCGMNAGLYSVFSMVSGNDAASPYYSRSLGPRLTSSQSPYQHMCEGPKGNDLLYSPLQMRSMIPPPPTPQHVMPPSLPPMQCNSLAQMEFFTKRLETNSFCLPPSLSQVEFWRAEEIRAAETSRAIDVLATNNSVRRRDRQHQQQHRQHHHHKAKDVVSDVALAATSSQSKTSYSVKHKEKLAIKKDLWPAWQTPGVTSIGTATVTTTTLTQTSSVSPVSTTSTTNNGCRIATPYDARSSPYIVTQPMGVVLDYSKKSLRGDDDDDDDDDDDVSAFSIANDSPDMVKKENSPRGSCCNARLSPQVYSEPQSQKTTDTDSGIVDNSHLSNSRSTGEKDASSQQQYVFEWVPPSRSQFSPTSSYLIQNQRSSTCSTPVSVTSKTVIATIRSSPNSGLDEAPILHIPSPPISSTSLSPGPSDCKDDAEQTTPLALVTTSTTAADDKPETSTLNSSVASGSYHIPVGIAVARQRQEPSPSHSTGKHRSEDSTKSERKCSPCTTHRIRTFTDDTKDVSKQISSSNDLSTNIVHSDVQWQEDGHNIPTTLPPLPPLSSPWMSTTQNSAYWLPQGSYTAATVPLSMQIGTSIDPNHHPIPPVGYQLARDTITGHLLLIPTNIDIMDRTTAIWPTTYSSSTSQQLMIRQQILQQERSVEYRLDVPTQPDANKQIEDSEERNRNKALAVTQMAAASIPVATYSLPTTHSYFYDTLSGNFMQVAQSVQTDTGRRSQGTSPAVPGECLSIDGEPQTIYESDTGESGRDATEPTPQVADASNQTETPLMTEDEEEIEKSDVAIQPSSDCEGEECSSDPVVEEEPREEKPHEWNGLELLSNSIEEFEEYDRMPRLDVTKTESENQATKPVDISMDVEQVEQVQELKESIPGTSAAVPDNVIGLAGLGLLCALAEQKYSEEKWNVTDTGPDIKGPDINRNYRNTKVQKDITEVSNEQKSITCAEQGMDAAELEMRMRLADLQKRYKEKQKELARLLPKRDSERSPVKRGPGRPRKRKYSGYQPLDNLVKTLVKLEASPPLLESVLDEAPKKKKKKLKLSESDGGEVKVKKPILKPALLTTHVKSVQNAVVVSENDSVLANQAEKSRSDSVGGHVSGSVKVHIDLNKEVRVCGLESSNKHLKSSHSHKRSKLLSNGMKKLEKKLKLHKKECLKVSCSSSDVISQKCQEMEMDGLGLLAQLVEDKCLKRKEVKMDSSDEPRAKMADCLHAKRKPGRPKKHSKWKDRNEMISQTNDLSLSDEPKEKQKSKSYGDEKEKIKIKTFTDEKEKIKIKTFTDEKEKIKIKTFTDEKEKIKMKTFSDEKEKIKIKTFIGENEKQKLKPLSDEKTKLKIKTHGDEKERTTKMKTKTPSDENEKTKIKIHSDEKEKTKTKTHSDEKEKIKTKTHSDEKEKERTKTRITDQEKQKTKSDSKEKQKTKSNSKEKLKLKRKTHSDDKKHSKTHNDAPKTPTPTFPEPEITKTTEEPTITIPTTPSFPMPLTPKTPTTSVITIFKTSTNSNISYISTPPVFTLAPTTDSASTTPVKSSYLEDQAWNRRRSERIFLNDLNVVPCGGYSENYGRYPPQLKPAAEEIPTWKSKTDENLKPPKNLTRAPDIVKSSRKKAKVEGMVELSKKVKKDKERRKRTKDRSVSDELFQALKDKCCLSDVNAVGVGGLSPRDSDSDNVESSSYSEGETLPLIQLVDRPVTPEPRSAVIENDELVDRLRVLVLMDGLFYAGHINAIQAPDVYGVALDGERSNRAHIYSREEILKEAFFEVKPGSVRRVPESSRVCAYWSQQYRCLYPGTVAKSPSPNPTDDKTTVYVEFDDGDSGKIPLSDIRLLPSTFPVISYDPSPLVYLGKRRSRSATDSSAIEIKAPNVSSSTEIAESSATKKSSKKKQDEYEMRNKKWKKMRDDKGNSSKSDSSGSSKSKKHKKHRDEHRHHHHRHHHKHKHRHDKHDKHDKQKDNFKIPNDIKTPPIVVSSSTVDNKSELTFTIKTNAMENIAITDIDSETRSTWDSSECSKFSSPSELDKDSDDSSDQDYTIGATKTKDESQRARRRKERNSVESKSKIAAFLPARQLWRWSGKSFKRPGTKGKAKKEFYKAITRGKETITVGDSAVFLSTGRPHLPYIGRIELMWESWGGNMVVKVKWFYHPEETKGGRRLSDLKGALYESPHEDENDVQTISHKCEVLSWEQCKIRHSELAALSKRGSSLFDNNDVYYLAGHYDPTTGVCSMEPGIC</sequence>
<feature type="compositionally biased region" description="Basic and acidic residues" evidence="1">
    <location>
        <begin position="1318"/>
        <end position="1335"/>
    </location>
</feature>
<dbReference type="STRING" id="126957.T1IRA0"/>
<evidence type="ECO:0000259" key="2">
    <source>
        <dbReference type="PROSITE" id="PS51038"/>
    </source>
</evidence>
<feature type="compositionally biased region" description="Basic and acidic residues" evidence="1">
    <location>
        <begin position="1098"/>
        <end position="1113"/>
    </location>
</feature>
<feature type="compositionally biased region" description="Polar residues" evidence="1">
    <location>
        <begin position="426"/>
        <end position="440"/>
    </location>
</feature>
<feature type="compositionally biased region" description="Basic and acidic residues" evidence="1">
    <location>
        <begin position="2003"/>
        <end position="2024"/>
    </location>
</feature>
<feature type="domain" description="BAH" evidence="2">
    <location>
        <begin position="2217"/>
        <end position="2345"/>
    </location>
</feature>
<feature type="region of interest" description="Disordered" evidence="1">
    <location>
        <begin position="379"/>
        <end position="461"/>
    </location>
</feature>
<feature type="compositionally biased region" description="Basic and acidic residues" evidence="1">
    <location>
        <begin position="1730"/>
        <end position="1739"/>
    </location>
</feature>
<protein>
    <recommendedName>
        <fullName evidence="2">BAH domain-containing protein</fullName>
    </recommendedName>
</protein>
<feature type="compositionally biased region" description="Acidic residues" evidence="1">
    <location>
        <begin position="384"/>
        <end position="395"/>
    </location>
</feature>
<dbReference type="InterPro" id="IPR056841">
    <property type="entry name" value="TNRC18_BAHCC1-like_SH3"/>
</dbReference>
<feature type="compositionally biased region" description="Basic and acidic residues" evidence="1">
    <location>
        <begin position="1558"/>
        <end position="1571"/>
    </location>
</feature>
<dbReference type="PROSITE" id="PS51038">
    <property type="entry name" value="BAH"/>
    <property type="match status" value="1"/>
</dbReference>
<feature type="region of interest" description="Disordered" evidence="1">
    <location>
        <begin position="1318"/>
        <end position="1382"/>
    </location>
</feature>
<evidence type="ECO:0000256" key="1">
    <source>
        <dbReference type="SAM" id="MobiDB-lite"/>
    </source>
</evidence>
<dbReference type="EnsemblMetazoa" id="SMAR003586-RA">
    <property type="protein sequence ID" value="SMAR003586-PA"/>
    <property type="gene ID" value="SMAR003586"/>
</dbReference>
<dbReference type="Pfam" id="PF21744">
    <property type="entry name" value="BAHCC1-like_Tudor"/>
    <property type="match status" value="1"/>
</dbReference>
<feature type="region of interest" description="Disordered" evidence="1">
    <location>
        <begin position="839"/>
        <end position="943"/>
    </location>
</feature>
<feature type="region of interest" description="Disordered" evidence="1">
    <location>
        <begin position="1697"/>
        <end position="1756"/>
    </location>
</feature>
<feature type="region of interest" description="Disordered" evidence="1">
    <location>
        <begin position="1984"/>
        <end position="2092"/>
    </location>
</feature>
<dbReference type="InterPro" id="IPR043151">
    <property type="entry name" value="BAH_sf"/>
</dbReference>
<dbReference type="EMBL" id="JH431342">
    <property type="status" value="NOT_ANNOTATED_CDS"/>
    <property type="molecule type" value="Genomic_DNA"/>
</dbReference>
<reference evidence="4" key="1">
    <citation type="submission" date="2011-05" db="EMBL/GenBank/DDBJ databases">
        <authorList>
            <person name="Richards S.R."/>
            <person name="Qu J."/>
            <person name="Jiang H."/>
            <person name="Jhangiani S.N."/>
            <person name="Agravi P."/>
            <person name="Goodspeed R."/>
            <person name="Gross S."/>
            <person name="Mandapat C."/>
            <person name="Jackson L."/>
            <person name="Mathew T."/>
            <person name="Pu L."/>
            <person name="Thornton R."/>
            <person name="Saada N."/>
            <person name="Wilczek-Boney K.B."/>
            <person name="Lee S."/>
            <person name="Kovar C."/>
            <person name="Wu Y."/>
            <person name="Scherer S.E."/>
            <person name="Worley K.C."/>
            <person name="Muzny D.M."/>
            <person name="Gibbs R."/>
        </authorList>
    </citation>
    <scope>NUCLEOTIDE SEQUENCE</scope>
    <source>
        <strain evidence="4">Brora</strain>
    </source>
</reference>
<dbReference type="CDD" id="cd04714">
    <property type="entry name" value="BAH_BAHCC1"/>
    <property type="match status" value="1"/>
</dbReference>
<feature type="compositionally biased region" description="Basic and acidic residues" evidence="1">
    <location>
        <begin position="1440"/>
        <end position="1550"/>
    </location>
</feature>
<feature type="compositionally biased region" description="Acidic residues" evidence="1">
    <location>
        <begin position="919"/>
        <end position="934"/>
    </location>
</feature>
<feature type="compositionally biased region" description="Low complexity" evidence="1">
    <location>
        <begin position="527"/>
        <end position="540"/>
    </location>
</feature>
<dbReference type="Gene3D" id="2.30.30.490">
    <property type="match status" value="1"/>
</dbReference>
<dbReference type="InterPro" id="IPR052429">
    <property type="entry name" value="BAH_domain_protein"/>
</dbReference>